<dbReference type="Proteomes" id="UP001499938">
    <property type="component" value="Unassembled WGS sequence"/>
</dbReference>
<sequence length="186" mass="20876">MPLATPTLHTHRLHLRPVEARDAEPLLALMSDVEVMRFWDSPPWQELGQAERFAQRSASMADDGSGVRLTIERADDEAFLGWCAVGGYDEDFRLATVTYVLSRHAWGHGYATEAMAAVVDWAYQNLDLNRLQTEVDTRNPPSARVLEKLGFTREGTLRENCIVDGDVSDSWIYGLIASDREVPGRT</sequence>
<evidence type="ECO:0000313" key="2">
    <source>
        <dbReference type="EMBL" id="GAA1781679.1"/>
    </source>
</evidence>
<protein>
    <submittedName>
        <fullName evidence="2">GNAT family protein</fullName>
    </submittedName>
</protein>
<dbReference type="InterPro" id="IPR000182">
    <property type="entry name" value="GNAT_dom"/>
</dbReference>
<dbReference type="Pfam" id="PF13302">
    <property type="entry name" value="Acetyltransf_3"/>
    <property type="match status" value="1"/>
</dbReference>
<dbReference type="Gene3D" id="3.40.630.30">
    <property type="match status" value="1"/>
</dbReference>
<evidence type="ECO:0000259" key="1">
    <source>
        <dbReference type="PROSITE" id="PS51186"/>
    </source>
</evidence>
<gene>
    <name evidence="2" type="ORF">GCM10009811_03880</name>
</gene>
<dbReference type="InterPro" id="IPR016181">
    <property type="entry name" value="Acyl_CoA_acyltransferase"/>
</dbReference>
<dbReference type="PANTHER" id="PTHR43441">
    <property type="entry name" value="RIBOSOMAL-PROTEIN-SERINE ACETYLTRANSFERASE"/>
    <property type="match status" value="1"/>
</dbReference>
<organism evidence="2 3">
    <name type="scientific">Nostocoides veronense</name>
    <dbReference type="NCBI Taxonomy" id="330836"/>
    <lineage>
        <taxon>Bacteria</taxon>
        <taxon>Bacillati</taxon>
        <taxon>Actinomycetota</taxon>
        <taxon>Actinomycetes</taxon>
        <taxon>Micrococcales</taxon>
        <taxon>Intrasporangiaceae</taxon>
        <taxon>Nostocoides</taxon>
    </lineage>
</organism>
<feature type="domain" description="N-acetyltransferase" evidence="1">
    <location>
        <begin position="13"/>
        <end position="178"/>
    </location>
</feature>
<dbReference type="PROSITE" id="PS51186">
    <property type="entry name" value="GNAT"/>
    <property type="match status" value="1"/>
</dbReference>
<reference evidence="3" key="1">
    <citation type="journal article" date="2019" name="Int. J. Syst. Evol. Microbiol.">
        <title>The Global Catalogue of Microorganisms (GCM) 10K type strain sequencing project: providing services to taxonomists for standard genome sequencing and annotation.</title>
        <authorList>
            <consortium name="The Broad Institute Genomics Platform"/>
            <consortium name="The Broad Institute Genome Sequencing Center for Infectious Disease"/>
            <person name="Wu L."/>
            <person name="Ma J."/>
        </authorList>
    </citation>
    <scope>NUCLEOTIDE SEQUENCE [LARGE SCALE GENOMIC DNA]</scope>
    <source>
        <strain evidence="3">JCM 15592</strain>
    </source>
</reference>
<comment type="caution">
    <text evidence="2">The sequence shown here is derived from an EMBL/GenBank/DDBJ whole genome shotgun (WGS) entry which is preliminary data.</text>
</comment>
<dbReference type="SUPFAM" id="SSF55729">
    <property type="entry name" value="Acyl-CoA N-acyltransferases (Nat)"/>
    <property type="match status" value="1"/>
</dbReference>
<dbReference type="InterPro" id="IPR051908">
    <property type="entry name" value="Ribosomal_N-acetyltransferase"/>
</dbReference>
<proteinExistence type="predicted"/>
<accession>A0ABP4XJR8</accession>
<keyword evidence="3" id="KW-1185">Reference proteome</keyword>
<name>A0ABP4XJR8_9MICO</name>
<dbReference type="RefSeq" id="WP_344080469.1">
    <property type="nucleotide sequence ID" value="NZ_BAAAPO010000006.1"/>
</dbReference>
<dbReference type="PANTHER" id="PTHR43441:SF11">
    <property type="entry name" value="RIBOSOMAL-PROTEIN-SERINE ACETYLTRANSFERASE"/>
    <property type="match status" value="1"/>
</dbReference>
<evidence type="ECO:0000313" key="3">
    <source>
        <dbReference type="Proteomes" id="UP001499938"/>
    </source>
</evidence>
<dbReference type="EMBL" id="BAAAPO010000006">
    <property type="protein sequence ID" value="GAA1781679.1"/>
    <property type="molecule type" value="Genomic_DNA"/>
</dbReference>